<dbReference type="PROSITE" id="PS50096">
    <property type="entry name" value="IQ"/>
    <property type="match status" value="2"/>
</dbReference>
<protein>
    <submittedName>
        <fullName evidence="6">IQ domain-containing protein/DUF4005 domain-containing protein</fullName>
    </submittedName>
</protein>
<keyword evidence="1" id="KW-0112">Calmodulin-binding</keyword>
<dbReference type="AlphaFoldDB" id="A0A1Q3D8W4"/>
<dbReference type="OrthoDB" id="776767at2759"/>
<evidence type="ECO:0000256" key="1">
    <source>
        <dbReference type="ARBA" id="ARBA00022860"/>
    </source>
</evidence>
<evidence type="ECO:0000259" key="5">
    <source>
        <dbReference type="Pfam" id="PF13178"/>
    </source>
</evidence>
<evidence type="ECO:0000256" key="4">
    <source>
        <dbReference type="SAM" id="MobiDB-lite"/>
    </source>
</evidence>
<comment type="caution">
    <text evidence="6">The sequence shown here is derived from an EMBL/GenBank/DDBJ whole genome shotgun (WGS) entry which is preliminary data.</text>
</comment>
<feature type="compositionally biased region" description="Low complexity" evidence="4">
    <location>
        <begin position="282"/>
        <end position="295"/>
    </location>
</feature>
<accession>A0A1Q3D8W4</accession>
<feature type="region of interest" description="Disordered" evidence="4">
    <location>
        <begin position="278"/>
        <end position="341"/>
    </location>
</feature>
<dbReference type="EMBL" id="BDDD01005127">
    <property type="protein sequence ID" value="GAV88892.1"/>
    <property type="molecule type" value="Genomic_DNA"/>
</dbReference>
<feature type="compositionally biased region" description="Basic and acidic residues" evidence="4">
    <location>
        <begin position="23"/>
        <end position="43"/>
    </location>
</feature>
<dbReference type="InParanoid" id="A0A1Q3D8W4"/>
<dbReference type="Proteomes" id="UP000187406">
    <property type="component" value="Unassembled WGS sequence"/>
</dbReference>
<organism evidence="6 7">
    <name type="scientific">Cephalotus follicularis</name>
    <name type="common">Albany pitcher plant</name>
    <dbReference type="NCBI Taxonomy" id="3775"/>
    <lineage>
        <taxon>Eukaryota</taxon>
        <taxon>Viridiplantae</taxon>
        <taxon>Streptophyta</taxon>
        <taxon>Embryophyta</taxon>
        <taxon>Tracheophyta</taxon>
        <taxon>Spermatophyta</taxon>
        <taxon>Magnoliopsida</taxon>
        <taxon>eudicotyledons</taxon>
        <taxon>Gunneridae</taxon>
        <taxon>Pentapetalae</taxon>
        <taxon>rosids</taxon>
        <taxon>fabids</taxon>
        <taxon>Oxalidales</taxon>
        <taxon>Cephalotaceae</taxon>
        <taxon>Cephalotus</taxon>
    </lineage>
</organism>
<dbReference type="Pfam" id="PF13178">
    <property type="entry name" value="DUF4005"/>
    <property type="match status" value="1"/>
</dbReference>
<keyword evidence="7" id="KW-1185">Reference proteome</keyword>
<dbReference type="InterPro" id="IPR000048">
    <property type="entry name" value="IQ_motif_EF-hand-BS"/>
</dbReference>
<reference evidence="7" key="1">
    <citation type="submission" date="2016-04" db="EMBL/GenBank/DDBJ databases">
        <title>Cephalotus genome sequencing.</title>
        <authorList>
            <person name="Fukushima K."/>
            <person name="Hasebe M."/>
            <person name="Fang X."/>
        </authorList>
    </citation>
    <scope>NUCLEOTIDE SEQUENCE [LARGE SCALE GENOMIC DNA]</scope>
    <source>
        <strain evidence="7">cv. St1</strain>
    </source>
</reference>
<dbReference type="PANTHER" id="PTHR32295:SF244">
    <property type="entry name" value="PROTEIN IQ-DOMAIN 14-LIKE"/>
    <property type="match status" value="1"/>
</dbReference>
<name>A0A1Q3D8W4_CEPFO</name>
<feature type="region of interest" description="Disordered" evidence="4">
    <location>
        <begin position="22"/>
        <end position="45"/>
    </location>
</feature>
<evidence type="ECO:0000256" key="3">
    <source>
        <dbReference type="ARBA" id="ARBA00024378"/>
    </source>
</evidence>
<dbReference type="STRING" id="3775.A0A1Q3D8W4"/>
<dbReference type="Pfam" id="PF00612">
    <property type="entry name" value="IQ"/>
    <property type="match status" value="2"/>
</dbReference>
<dbReference type="GO" id="GO:0005516">
    <property type="term" value="F:calmodulin binding"/>
    <property type="evidence" value="ECO:0007669"/>
    <property type="project" value="UniProtKB-KW"/>
</dbReference>
<dbReference type="PANTHER" id="PTHR32295">
    <property type="entry name" value="IQ-DOMAIN 5-RELATED"/>
    <property type="match status" value="1"/>
</dbReference>
<evidence type="ECO:0000313" key="6">
    <source>
        <dbReference type="EMBL" id="GAV88892.1"/>
    </source>
</evidence>
<feature type="domain" description="DUF4005" evidence="5">
    <location>
        <begin position="330"/>
        <end position="420"/>
    </location>
</feature>
<gene>
    <name evidence="6" type="ORF">CFOL_v3_32313</name>
</gene>
<feature type="region of interest" description="Disordered" evidence="4">
    <location>
        <begin position="373"/>
        <end position="402"/>
    </location>
</feature>
<feature type="compositionally biased region" description="Polar residues" evidence="4">
    <location>
        <begin position="381"/>
        <end position="392"/>
    </location>
</feature>
<feature type="compositionally biased region" description="Polar residues" evidence="4">
    <location>
        <begin position="301"/>
        <end position="316"/>
    </location>
</feature>
<dbReference type="InterPro" id="IPR025064">
    <property type="entry name" value="DUF4005"/>
</dbReference>
<evidence type="ECO:0000313" key="7">
    <source>
        <dbReference type="Proteomes" id="UP000187406"/>
    </source>
</evidence>
<sequence length="467" mass="52350">MGKKGATSWLTIVKNAFTSPTKVNDKKSYRRREAHEKEEEEKKRDKRRWLFRKTNSNNLQQCEDKATANASKPLLGDEQRHAIAVAVAAATAAAAKAAAATAQAAMEIVRLTTPSTVVREQWAAIVLQTAFRGYLAKRALRALKGIVKLQALIRGQNIRKREKLKLKCVQALLRVQDRVRDLQRARVSHEVSRKSMFAQSSGLWDSRCFEDIRNRKSEMRRSTTMACAGDEEREETTKWLDRWMVTKQWENTITASTDKRNTIKTVELDTSRAFSMKKSKFQNQSHHQCQPSSHSLASPHKANNSMSLQHHSSLTPSPCKAKPLQVRSASPRCLKEEKSQTVAHTPRFVTTYGMSLNGMGTGGGPMPNYMAATESAKARARSQSAPRQSLSTPERERGGSVKKRLCYPAPEPQNGIVEIGCGGFSQNFRSPRFKSLHAGYFETEQLSNNSSCNSESFCSEIPHCYTN</sequence>
<proteinExistence type="inferred from homology"/>
<evidence type="ECO:0000256" key="2">
    <source>
        <dbReference type="ARBA" id="ARBA00024341"/>
    </source>
</evidence>
<comment type="subunit">
    <text evidence="3">Binds to multiple calmodulin (CaM) in the presence of Ca(2+) and CaM-like proteins.</text>
</comment>
<comment type="similarity">
    <text evidence="2">Belongs to the IQD family.</text>
</comment>